<dbReference type="Proteomes" id="UP000198964">
    <property type="component" value="Unassembled WGS sequence"/>
</dbReference>
<dbReference type="GO" id="GO:0016020">
    <property type="term" value="C:membrane"/>
    <property type="evidence" value="ECO:0007669"/>
    <property type="project" value="TreeGrafter"/>
</dbReference>
<dbReference type="RefSeq" id="WP_093919514.1">
    <property type="nucleotide sequence ID" value="NZ_FONW01000003.1"/>
</dbReference>
<keyword evidence="5" id="KW-0326">Glycosidase</keyword>
<evidence type="ECO:0000256" key="1">
    <source>
        <dbReference type="ARBA" id="ARBA00001231"/>
    </source>
</evidence>
<dbReference type="PANTHER" id="PTHR22600">
    <property type="entry name" value="BETA-HEXOSAMINIDASE"/>
    <property type="match status" value="1"/>
</dbReference>
<evidence type="ECO:0000259" key="9">
    <source>
        <dbReference type="Pfam" id="PF02838"/>
    </source>
</evidence>
<dbReference type="Gene3D" id="3.20.20.80">
    <property type="entry name" value="Glycosidases"/>
    <property type="match status" value="1"/>
</dbReference>
<dbReference type="EC" id="3.2.1.52" evidence="3"/>
<dbReference type="STRING" id="655355.SAMN05216283_10385"/>
<evidence type="ECO:0000256" key="3">
    <source>
        <dbReference type="ARBA" id="ARBA00012663"/>
    </source>
</evidence>
<dbReference type="SUPFAM" id="SSF55545">
    <property type="entry name" value="beta-N-acetylhexosaminidase-like domain"/>
    <property type="match status" value="1"/>
</dbReference>
<dbReference type="SUPFAM" id="SSF51445">
    <property type="entry name" value="(Trans)glycosidases"/>
    <property type="match status" value="1"/>
</dbReference>
<dbReference type="PRINTS" id="PR00738">
    <property type="entry name" value="GLHYDRLASE20"/>
</dbReference>
<evidence type="ECO:0000256" key="4">
    <source>
        <dbReference type="ARBA" id="ARBA00022801"/>
    </source>
</evidence>
<accession>A0A1I2GT24</accession>
<evidence type="ECO:0000259" key="8">
    <source>
        <dbReference type="Pfam" id="PF00728"/>
    </source>
</evidence>
<dbReference type="InterPro" id="IPR029018">
    <property type="entry name" value="Hex-like_dom2"/>
</dbReference>
<dbReference type="EMBL" id="FONW01000003">
    <property type="protein sequence ID" value="SFF19977.1"/>
    <property type="molecule type" value="Genomic_DNA"/>
</dbReference>
<dbReference type="AlphaFoldDB" id="A0A1I2GT24"/>
<keyword evidence="11" id="KW-1185">Reference proteome</keyword>
<dbReference type="CDD" id="cd06563">
    <property type="entry name" value="GH20_chitobiase-like"/>
    <property type="match status" value="1"/>
</dbReference>
<name>A0A1I2GT24_9BACT</name>
<dbReference type="GO" id="GO:0004563">
    <property type="term" value="F:beta-N-acetylhexosaminidase activity"/>
    <property type="evidence" value="ECO:0007669"/>
    <property type="project" value="UniProtKB-EC"/>
</dbReference>
<reference evidence="10 11" key="1">
    <citation type="submission" date="2016-10" db="EMBL/GenBank/DDBJ databases">
        <authorList>
            <person name="de Groot N.N."/>
        </authorList>
    </citation>
    <scope>NUCLEOTIDE SEQUENCE [LARGE SCALE GENOMIC DNA]</scope>
    <source>
        <strain evidence="10 11">CGMCC 1.9156</strain>
    </source>
</reference>
<dbReference type="GO" id="GO:0030203">
    <property type="term" value="P:glycosaminoglycan metabolic process"/>
    <property type="evidence" value="ECO:0007669"/>
    <property type="project" value="TreeGrafter"/>
</dbReference>
<dbReference type="GO" id="GO:0005975">
    <property type="term" value="P:carbohydrate metabolic process"/>
    <property type="evidence" value="ECO:0007669"/>
    <property type="project" value="InterPro"/>
</dbReference>
<evidence type="ECO:0000256" key="6">
    <source>
        <dbReference type="PIRSR" id="PIRSR625705-1"/>
    </source>
</evidence>
<comment type="catalytic activity">
    <reaction evidence="1">
        <text>Hydrolysis of terminal non-reducing N-acetyl-D-hexosamine residues in N-acetyl-beta-D-hexosaminides.</text>
        <dbReference type="EC" id="3.2.1.52"/>
    </reaction>
</comment>
<dbReference type="PIRSF" id="PIRSF001093">
    <property type="entry name" value="B-hxosamndse_ab_euk"/>
    <property type="match status" value="1"/>
</dbReference>
<evidence type="ECO:0000256" key="7">
    <source>
        <dbReference type="SAM" id="SignalP"/>
    </source>
</evidence>
<feature type="domain" description="Beta-hexosaminidase bacterial type N-terminal" evidence="9">
    <location>
        <begin position="24"/>
        <end position="141"/>
    </location>
</feature>
<feature type="active site" description="Proton donor" evidence="6">
    <location>
        <position position="303"/>
    </location>
</feature>
<evidence type="ECO:0000313" key="11">
    <source>
        <dbReference type="Proteomes" id="UP000198964"/>
    </source>
</evidence>
<dbReference type="Pfam" id="PF00728">
    <property type="entry name" value="Glyco_hydro_20"/>
    <property type="match status" value="1"/>
</dbReference>
<dbReference type="PANTHER" id="PTHR22600:SF57">
    <property type="entry name" value="BETA-N-ACETYLHEXOSAMINIDASE"/>
    <property type="match status" value="1"/>
</dbReference>
<dbReference type="InterPro" id="IPR015883">
    <property type="entry name" value="Glyco_hydro_20_cat"/>
</dbReference>
<organism evidence="10 11">
    <name type="scientific">Sunxiuqinia elliptica</name>
    <dbReference type="NCBI Taxonomy" id="655355"/>
    <lineage>
        <taxon>Bacteria</taxon>
        <taxon>Pseudomonadati</taxon>
        <taxon>Bacteroidota</taxon>
        <taxon>Bacteroidia</taxon>
        <taxon>Marinilabiliales</taxon>
        <taxon>Prolixibacteraceae</taxon>
        <taxon>Sunxiuqinia</taxon>
    </lineage>
</organism>
<evidence type="ECO:0000313" key="10">
    <source>
        <dbReference type="EMBL" id="SFF19977.1"/>
    </source>
</evidence>
<gene>
    <name evidence="10" type="ORF">SAMN05216283_10385</name>
</gene>
<keyword evidence="7" id="KW-0732">Signal</keyword>
<protein>
    <recommendedName>
        <fullName evidence="3">beta-N-acetylhexosaminidase</fullName>
        <ecNumber evidence="3">3.2.1.52</ecNumber>
    </recommendedName>
</protein>
<feature type="signal peptide" evidence="7">
    <location>
        <begin position="1"/>
        <end position="19"/>
    </location>
</feature>
<dbReference type="Gene3D" id="3.30.379.10">
    <property type="entry name" value="Chitobiase/beta-hexosaminidase domain 2-like"/>
    <property type="match status" value="1"/>
</dbReference>
<feature type="domain" description="Glycoside hydrolase family 20 catalytic" evidence="8">
    <location>
        <begin position="145"/>
        <end position="478"/>
    </location>
</feature>
<proteinExistence type="inferred from homology"/>
<sequence length="521" mass="59854">MKKLLLILLLSVIIQPLWAQKTADIIPAPTSSTMGQGQFKMHAGLRILSSTYFPEEIYFLQKELLRYQKLSSTIVENNRDAEIVLEKTKLNNDQLYTLDVTPEQIKIQAETKEGAFYGIISLLQLANNSQSKSIACVSVSDKPAFGWRGVMLDESRHFFGTEKVKSLIDWMAYYKLNRFHWHLTDEPGWRLEILNYPKLGEVGGIGNKSDKNAACQYYSQEEIKEIVSYAAERHIVIIPEIDMPGHATAANKAYPEFSGGGSERYPEFTFHPAKEGTYQYLTNVLREVDALFPSQMIHVGGDEVSFGNQQWKTDAAVQQLMKTEKLADLKAVEDLFMRRMSDSILNMNNQVLVWDEMANAGLPKDNSIIFWWRHDQPKQLELSLKNGHKTVICPRLPLYFDFVQHPDHKVGRRWAGGFNQLESVYSFSIDQLPVAAKDQDLVLGFQANLWTETVDSVERFDFLLFPRLAAMAESVWSDKGQKDYTDFLERLKPHLKQYKEAGLYYFNPFDINEHPEPLMKK</sequence>
<feature type="chain" id="PRO_5011761675" description="beta-N-acetylhexosaminidase" evidence="7">
    <location>
        <begin position="20"/>
        <end position="521"/>
    </location>
</feature>
<evidence type="ECO:0000256" key="5">
    <source>
        <dbReference type="ARBA" id="ARBA00023295"/>
    </source>
</evidence>
<keyword evidence="4" id="KW-0378">Hydrolase</keyword>
<dbReference type="InterPro" id="IPR017853">
    <property type="entry name" value="GH"/>
</dbReference>
<dbReference type="InterPro" id="IPR015882">
    <property type="entry name" value="HEX_bac_N"/>
</dbReference>
<evidence type="ECO:0000256" key="2">
    <source>
        <dbReference type="ARBA" id="ARBA00006285"/>
    </source>
</evidence>
<dbReference type="Pfam" id="PF02838">
    <property type="entry name" value="Glyco_hydro_20b"/>
    <property type="match status" value="1"/>
</dbReference>
<dbReference type="InterPro" id="IPR025705">
    <property type="entry name" value="Beta_hexosaminidase_sua/sub"/>
</dbReference>
<comment type="similarity">
    <text evidence="2">Belongs to the glycosyl hydrolase 20 family.</text>
</comment>